<dbReference type="SMART" id="SM00858">
    <property type="entry name" value="SAF"/>
    <property type="match status" value="1"/>
</dbReference>
<dbReference type="EMBL" id="JACCBB010000001">
    <property type="protein sequence ID" value="NYD20955.1"/>
    <property type="molecule type" value="Genomic_DNA"/>
</dbReference>
<name>A0A7Y9AV37_9ACTN</name>
<feature type="domain" description="SAF" evidence="3">
    <location>
        <begin position="63"/>
        <end position="125"/>
    </location>
</feature>
<keyword evidence="2" id="KW-0812">Transmembrane</keyword>
<dbReference type="RefSeq" id="WP_179748925.1">
    <property type="nucleotide sequence ID" value="NZ_BAAAGN010000002.1"/>
</dbReference>
<feature type="compositionally biased region" description="Low complexity" evidence="1">
    <location>
        <begin position="12"/>
        <end position="24"/>
    </location>
</feature>
<comment type="caution">
    <text evidence="4">The sequence shown here is derived from an EMBL/GenBank/DDBJ whole genome shotgun (WGS) entry which is preliminary data.</text>
</comment>
<dbReference type="AlphaFoldDB" id="A0A7Y9AV37"/>
<keyword evidence="2" id="KW-1133">Transmembrane helix</keyword>
<sequence length="125" mass="12459">MPTAVPTKNRPGGADAATAGASGTRLPGPVRERRPALIAFGLVLVVGGALGSALVVHRSGDRVDVLVARHDIAPGELLTADDLGTARVAADGAATVPAGALANFVGTYATTRIPADTLVNRMGAQ</sequence>
<evidence type="ECO:0000313" key="4">
    <source>
        <dbReference type="EMBL" id="NYD20955.1"/>
    </source>
</evidence>
<evidence type="ECO:0000256" key="2">
    <source>
        <dbReference type="SAM" id="Phobius"/>
    </source>
</evidence>
<gene>
    <name evidence="4" type="ORF">BJ968_000495</name>
</gene>
<evidence type="ECO:0000256" key="1">
    <source>
        <dbReference type="SAM" id="MobiDB-lite"/>
    </source>
</evidence>
<protein>
    <recommendedName>
        <fullName evidence="3">SAF domain-containing protein</fullName>
    </recommendedName>
</protein>
<dbReference type="Gene3D" id="3.90.1210.10">
    <property type="entry name" value="Antifreeze-like/N-acetylneuraminic acid synthase C-terminal domain"/>
    <property type="match status" value="1"/>
</dbReference>
<feature type="region of interest" description="Disordered" evidence="1">
    <location>
        <begin position="1"/>
        <end position="28"/>
    </location>
</feature>
<reference evidence="4 5" key="1">
    <citation type="submission" date="2020-07" db="EMBL/GenBank/DDBJ databases">
        <title>Sequencing the genomes of 1000 actinobacteria strains.</title>
        <authorList>
            <person name="Klenk H.-P."/>
        </authorList>
    </citation>
    <scope>NUCLEOTIDE SEQUENCE [LARGE SCALE GENOMIC DNA]</scope>
    <source>
        <strain evidence="4 5">DSM 7487</strain>
    </source>
</reference>
<keyword evidence="2" id="KW-0472">Membrane</keyword>
<keyword evidence="5" id="KW-1185">Reference proteome</keyword>
<proteinExistence type="predicted"/>
<evidence type="ECO:0000313" key="5">
    <source>
        <dbReference type="Proteomes" id="UP000521922"/>
    </source>
</evidence>
<evidence type="ECO:0000259" key="3">
    <source>
        <dbReference type="SMART" id="SM00858"/>
    </source>
</evidence>
<accession>A0A7Y9AV37</accession>
<organism evidence="4 5">
    <name type="scientific">Kineococcus aurantiacus</name>
    <dbReference type="NCBI Taxonomy" id="37633"/>
    <lineage>
        <taxon>Bacteria</taxon>
        <taxon>Bacillati</taxon>
        <taxon>Actinomycetota</taxon>
        <taxon>Actinomycetes</taxon>
        <taxon>Kineosporiales</taxon>
        <taxon>Kineosporiaceae</taxon>
        <taxon>Kineococcus</taxon>
    </lineage>
</organism>
<dbReference type="Proteomes" id="UP000521922">
    <property type="component" value="Unassembled WGS sequence"/>
</dbReference>
<feature type="transmembrane region" description="Helical" evidence="2">
    <location>
        <begin position="36"/>
        <end position="56"/>
    </location>
</feature>
<dbReference type="Pfam" id="PF08666">
    <property type="entry name" value="SAF"/>
    <property type="match status" value="1"/>
</dbReference>
<dbReference type="InterPro" id="IPR013974">
    <property type="entry name" value="SAF"/>
</dbReference>
<dbReference type="CDD" id="cd11614">
    <property type="entry name" value="SAF_CpaB_FlgA_like"/>
    <property type="match status" value="1"/>
</dbReference>